<evidence type="ECO:0000256" key="6">
    <source>
        <dbReference type="ARBA" id="ARBA00023136"/>
    </source>
</evidence>
<evidence type="ECO:0000313" key="10">
    <source>
        <dbReference type="Proteomes" id="UP000570361"/>
    </source>
</evidence>
<dbReference type="Gene3D" id="3.30.565.10">
    <property type="entry name" value="Histidine kinase-like ATPase, C-terminal domain"/>
    <property type="match status" value="1"/>
</dbReference>
<evidence type="ECO:0000256" key="3">
    <source>
        <dbReference type="ARBA" id="ARBA00022553"/>
    </source>
</evidence>
<keyword evidence="4" id="KW-0808">Transferase</keyword>
<dbReference type="InterPro" id="IPR010559">
    <property type="entry name" value="Sig_transdc_His_kin_internal"/>
</dbReference>
<keyword evidence="3" id="KW-0597">Phosphoprotein</keyword>
<dbReference type="SMART" id="SM00304">
    <property type="entry name" value="HAMP"/>
    <property type="match status" value="1"/>
</dbReference>
<accession>A0A7W5AVH9</accession>
<dbReference type="SUPFAM" id="SSF158472">
    <property type="entry name" value="HAMP domain-like"/>
    <property type="match status" value="1"/>
</dbReference>
<keyword evidence="6 7" id="KW-0472">Membrane</keyword>
<dbReference type="CDD" id="cd06225">
    <property type="entry name" value="HAMP"/>
    <property type="match status" value="1"/>
</dbReference>
<protein>
    <submittedName>
        <fullName evidence="9">Sensor histidine kinase YesM</fullName>
    </submittedName>
</protein>
<dbReference type="PANTHER" id="PTHR34220:SF7">
    <property type="entry name" value="SENSOR HISTIDINE KINASE YPDA"/>
    <property type="match status" value="1"/>
</dbReference>
<gene>
    <name evidence="9" type="ORF">FHS18_001598</name>
</gene>
<keyword evidence="7" id="KW-0812">Transmembrane</keyword>
<keyword evidence="7" id="KW-1133">Transmembrane helix</keyword>
<evidence type="ECO:0000256" key="4">
    <source>
        <dbReference type="ARBA" id="ARBA00022679"/>
    </source>
</evidence>
<dbReference type="Proteomes" id="UP000570361">
    <property type="component" value="Unassembled WGS sequence"/>
</dbReference>
<dbReference type="AlphaFoldDB" id="A0A7W5AVH9"/>
<feature type="transmembrane region" description="Helical" evidence="7">
    <location>
        <begin position="12"/>
        <end position="31"/>
    </location>
</feature>
<dbReference type="Pfam" id="PF00672">
    <property type="entry name" value="HAMP"/>
    <property type="match status" value="1"/>
</dbReference>
<dbReference type="InterPro" id="IPR050640">
    <property type="entry name" value="Bact_2-comp_sensor_kinase"/>
</dbReference>
<dbReference type="GO" id="GO:0000155">
    <property type="term" value="F:phosphorelay sensor kinase activity"/>
    <property type="evidence" value="ECO:0007669"/>
    <property type="project" value="InterPro"/>
</dbReference>
<reference evidence="9 10" key="1">
    <citation type="submission" date="2020-08" db="EMBL/GenBank/DDBJ databases">
        <title>Genomic Encyclopedia of Type Strains, Phase III (KMG-III): the genomes of soil and plant-associated and newly described type strains.</title>
        <authorList>
            <person name="Whitman W."/>
        </authorList>
    </citation>
    <scope>NUCLEOTIDE SEQUENCE [LARGE SCALE GENOMIC DNA]</scope>
    <source>
        <strain evidence="9 10">CECT 5862</strain>
    </source>
</reference>
<dbReference type="GO" id="GO:0005886">
    <property type="term" value="C:plasma membrane"/>
    <property type="evidence" value="ECO:0007669"/>
    <property type="project" value="UniProtKB-SubCell"/>
</dbReference>
<organism evidence="9 10">
    <name type="scientific">Paenibacillus phyllosphaerae</name>
    <dbReference type="NCBI Taxonomy" id="274593"/>
    <lineage>
        <taxon>Bacteria</taxon>
        <taxon>Bacillati</taxon>
        <taxon>Bacillota</taxon>
        <taxon>Bacilli</taxon>
        <taxon>Bacillales</taxon>
        <taxon>Paenibacillaceae</taxon>
        <taxon>Paenibacillus</taxon>
    </lineage>
</organism>
<dbReference type="RefSeq" id="WP_183598751.1">
    <property type="nucleotide sequence ID" value="NZ_JACHXK010000003.1"/>
</dbReference>
<feature type="domain" description="HAMP" evidence="8">
    <location>
        <begin position="302"/>
        <end position="354"/>
    </location>
</feature>
<evidence type="ECO:0000256" key="1">
    <source>
        <dbReference type="ARBA" id="ARBA00004651"/>
    </source>
</evidence>
<dbReference type="EMBL" id="JACHXK010000003">
    <property type="protein sequence ID" value="MBB3109535.1"/>
    <property type="molecule type" value="Genomic_DNA"/>
</dbReference>
<dbReference type="Pfam" id="PF02518">
    <property type="entry name" value="HATPase_c"/>
    <property type="match status" value="1"/>
</dbReference>
<keyword evidence="10" id="KW-1185">Reference proteome</keyword>
<name>A0A7W5AVH9_9BACL</name>
<sequence>MKRYIPFTYKMMVPYLILVLLTDIVIGYISYSMLIASRTEMAETNIRAAMEQSKNNMKYKMDEVQRISDTLFSSLPFQRAIQTQGDAFDIYLTMMDEIVPQLQAPLKLYGSRIRLMLYSKNPSLNVVEGEDVSMPIKRSDYYILNAQSIADRAWYQQLQNFNVDNIWQQVDTDEKLENLSHIRKLVTYSDYVTVIGYVRITTRLDELLGDFDAFPVEQGIILQLQESVTGKMVFQRGEADKSIDSKDYLSLVVTIPGTGYQIQTLVPYTYLKQDAAKLRASIMMVCAVSFAVMAFIGFIVARLSGRKMGRIIKMLRAFQDGSFQKRLPITGNDEFVQIADAFNVMAANIQELINTVYVEGLQKKQAELEALQAQINPHFLYNTLSTINSLANLGETQKVTEMVKGVAKFYRLTLNQGKTLIPLGKEVEQVETYLDIQRVKYADAFSVYLNIDPRLEKMTIIKLILQPFVENIFKHAWFGGRIAIRISGKLVGRNVELKVIDNGIGMKPEVVKGLLVGPSHSGGYGLKNVNERIKLRYGDEYGVQIKSIYGGGTAVILLLPAVEEHEEEAEQAKDA</sequence>
<dbReference type="PANTHER" id="PTHR34220">
    <property type="entry name" value="SENSOR HISTIDINE KINASE YPDA"/>
    <property type="match status" value="1"/>
</dbReference>
<dbReference type="InterPro" id="IPR003660">
    <property type="entry name" value="HAMP_dom"/>
</dbReference>
<dbReference type="Gene3D" id="6.10.340.10">
    <property type="match status" value="1"/>
</dbReference>
<comment type="caution">
    <text evidence="9">The sequence shown here is derived from an EMBL/GenBank/DDBJ whole genome shotgun (WGS) entry which is preliminary data.</text>
</comment>
<evidence type="ECO:0000313" key="9">
    <source>
        <dbReference type="EMBL" id="MBB3109535.1"/>
    </source>
</evidence>
<evidence type="ECO:0000259" key="8">
    <source>
        <dbReference type="PROSITE" id="PS50885"/>
    </source>
</evidence>
<dbReference type="PROSITE" id="PS50885">
    <property type="entry name" value="HAMP"/>
    <property type="match status" value="1"/>
</dbReference>
<comment type="subcellular location">
    <subcellularLocation>
        <location evidence="1">Cell membrane</location>
        <topology evidence="1">Multi-pass membrane protein</topology>
    </subcellularLocation>
</comment>
<dbReference type="InterPro" id="IPR003594">
    <property type="entry name" value="HATPase_dom"/>
</dbReference>
<dbReference type="Pfam" id="PF06580">
    <property type="entry name" value="His_kinase"/>
    <property type="match status" value="1"/>
</dbReference>
<dbReference type="InterPro" id="IPR036890">
    <property type="entry name" value="HATPase_C_sf"/>
</dbReference>
<feature type="transmembrane region" description="Helical" evidence="7">
    <location>
        <begin position="282"/>
        <end position="304"/>
    </location>
</feature>
<proteinExistence type="predicted"/>
<keyword evidence="5 9" id="KW-0418">Kinase</keyword>
<dbReference type="SMART" id="SM00387">
    <property type="entry name" value="HATPase_c"/>
    <property type="match status" value="1"/>
</dbReference>
<evidence type="ECO:0000256" key="2">
    <source>
        <dbReference type="ARBA" id="ARBA00022475"/>
    </source>
</evidence>
<keyword evidence="2" id="KW-1003">Cell membrane</keyword>
<evidence type="ECO:0000256" key="5">
    <source>
        <dbReference type="ARBA" id="ARBA00022777"/>
    </source>
</evidence>
<evidence type="ECO:0000256" key="7">
    <source>
        <dbReference type="SAM" id="Phobius"/>
    </source>
</evidence>
<dbReference type="SUPFAM" id="SSF55874">
    <property type="entry name" value="ATPase domain of HSP90 chaperone/DNA topoisomerase II/histidine kinase"/>
    <property type="match status" value="1"/>
</dbReference>